<feature type="domain" description="TNase-like" evidence="3">
    <location>
        <begin position="76"/>
        <end position="227"/>
    </location>
</feature>
<keyword evidence="2" id="KW-0472">Membrane</keyword>
<comment type="caution">
    <text evidence="4">The sequence shown here is derived from an EMBL/GenBank/DDBJ whole genome shotgun (WGS) entry which is preliminary data.</text>
</comment>
<evidence type="ECO:0000259" key="3">
    <source>
        <dbReference type="PROSITE" id="PS50830"/>
    </source>
</evidence>
<proteinExistence type="predicted"/>
<accession>A0ABT3FYD8</accession>
<feature type="compositionally biased region" description="Basic and acidic residues" evidence="1">
    <location>
        <begin position="27"/>
        <end position="44"/>
    </location>
</feature>
<feature type="region of interest" description="Disordered" evidence="1">
    <location>
        <begin position="27"/>
        <end position="65"/>
    </location>
</feature>
<name>A0ABT3FYD8_9BACT</name>
<dbReference type="Gene3D" id="2.40.50.90">
    <property type="match status" value="1"/>
</dbReference>
<gene>
    <name evidence="4" type="ORF">OJ996_03440</name>
</gene>
<dbReference type="InterPro" id="IPR016071">
    <property type="entry name" value="Staphylococal_nuclease_OB-fold"/>
</dbReference>
<keyword evidence="2" id="KW-0812">Transmembrane</keyword>
<evidence type="ECO:0000256" key="2">
    <source>
        <dbReference type="SAM" id="Phobius"/>
    </source>
</evidence>
<evidence type="ECO:0000313" key="4">
    <source>
        <dbReference type="EMBL" id="MCW1912613.1"/>
    </source>
</evidence>
<sequence length="228" mass="26366">MARSRTTSGRILALVIIAALSWYLREQRQQGKPQKDKPRWEAPSRSDSASAPKSSTRTGDYETFDDLRYEDHRQNDGDSFRVKFPDGRVEQFRLYFVDCPESEFRTYRGGADNHKRIHEQAEAFGISDEQAVQIGKRAKERIQELIARKPFVLHTRWEDPFGDRRYHAFVSTVGGRPLEEVLVGEGLARIHTKGADLPDGTSRRDYEARLRQLEKEARKDRKGAWGMN</sequence>
<keyword evidence="2" id="KW-1133">Transmembrane helix</keyword>
<feature type="compositionally biased region" description="Low complexity" evidence="1">
    <location>
        <begin position="45"/>
        <end position="55"/>
    </location>
</feature>
<organism evidence="4 5">
    <name type="scientific">Luteolibacter rhizosphaerae</name>
    <dbReference type="NCBI Taxonomy" id="2989719"/>
    <lineage>
        <taxon>Bacteria</taxon>
        <taxon>Pseudomonadati</taxon>
        <taxon>Verrucomicrobiota</taxon>
        <taxon>Verrucomicrobiia</taxon>
        <taxon>Verrucomicrobiales</taxon>
        <taxon>Verrucomicrobiaceae</taxon>
        <taxon>Luteolibacter</taxon>
    </lineage>
</organism>
<dbReference type="Proteomes" id="UP001165653">
    <property type="component" value="Unassembled WGS sequence"/>
</dbReference>
<dbReference type="Pfam" id="PF00565">
    <property type="entry name" value="SNase"/>
    <property type="match status" value="1"/>
</dbReference>
<evidence type="ECO:0000256" key="1">
    <source>
        <dbReference type="SAM" id="MobiDB-lite"/>
    </source>
</evidence>
<evidence type="ECO:0000313" key="5">
    <source>
        <dbReference type="Proteomes" id="UP001165653"/>
    </source>
</evidence>
<dbReference type="InterPro" id="IPR035437">
    <property type="entry name" value="SNase_OB-fold_sf"/>
</dbReference>
<protein>
    <submittedName>
        <fullName evidence="4">Thermonuclease family protein</fullName>
    </submittedName>
</protein>
<keyword evidence="5" id="KW-1185">Reference proteome</keyword>
<dbReference type="SMART" id="SM00318">
    <property type="entry name" value="SNc"/>
    <property type="match status" value="1"/>
</dbReference>
<dbReference type="SUPFAM" id="SSF50199">
    <property type="entry name" value="Staphylococcal nuclease"/>
    <property type="match status" value="1"/>
</dbReference>
<dbReference type="PROSITE" id="PS50830">
    <property type="entry name" value="TNASE_3"/>
    <property type="match status" value="1"/>
</dbReference>
<feature type="transmembrane region" description="Helical" evidence="2">
    <location>
        <begin position="7"/>
        <end position="24"/>
    </location>
</feature>
<dbReference type="EMBL" id="JAPDDR010000002">
    <property type="protein sequence ID" value="MCW1912613.1"/>
    <property type="molecule type" value="Genomic_DNA"/>
</dbReference>
<reference evidence="4" key="1">
    <citation type="submission" date="2022-10" db="EMBL/GenBank/DDBJ databases">
        <title>Luteolibacter sp. GHJ8, whole genome shotgun sequencing project.</title>
        <authorList>
            <person name="Zhao G."/>
            <person name="Shen L."/>
        </authorList>
    </citation>
    <scope>NUCLEOTIDE SEQUENCE</scope>
    <source>
        <strain evidence="4">GHJ8</strain>
    </source>
</reference>
<dbReference type="RefSeq" id="WP_264511190.1">
    <property type="nucleotide sequence ID" value="NZ_JAPDDR010000002.1"/>
</dbReference>